<organism evidence="2 3">
    <name type="scientific">Cryptosporangium phraense</name>
    <dbReference type="NCBI Taxonomy" id="2593070"/>
    <lineage>
        <taxon>Bacteria</taxon>
        <taxon>Bacillati</taxon>
        <taxon>Actinomycetota</taxon>
        <taxon>Actinomycetes</taxon>
        <taxon>Cryptosporangiales</taxon>
        <taxon>Cryptosporangiaceae</taxon>
        <taxon>Cryptosporangium</taxon>
    </lineage>
</organism>
<dbReference type="EMBL" id="VIRS01000021">
    <property type="protein sequence ID" value="TQS41918.1"/>
    <property type="molecule type" value="Genomic_DNA"/>
</dbReference>
<feature type="domain" description="MOSC" evidence="1">
    <location>
        <begin position="83"/>
        <end position="220"/>
    </location>
</feature>
<dbReference type="InterPro" id="IPR005303">
    <property type="entry name" value="MOCOS_middle"/>
</dbReference>
<gene>
    <name evidence="2" type="ORF">FL583_26930</name>
</gene>
<name>A0A545AKT3_9ACTN</name>
<dbReference type="InterPro" id="IPR011037">
    <property type="entry name" value="Pyrv_Knase-like_insert_dom_sf"/>
</dbReference>
<dbReference type="OrthoDB" id="9793178at2"/>
<reference evidence="2 3" key="1">
    <citation type="submission" date="2019-07" db="EMBL/GenBank/DDBJ databases">
        <title>Cryptosporangium phraense sp. nov., isolated from plant litter.</title>
        <authorList>
            <person name="Suriyachadkun C."/>
        </authorList>
    </citation>
    <scope>NUCLEOTIDE SEQUENCE [LARGE SCALE GENOMIC DNA]</scope>
    <source>
        <strain evidence="2 3">A-T 5661</strain>
    </source>
</reference>
<accession>A0A545AKT3</accession>
<dbReference type="Pfam" id="PF03476">
    <property type="entry name" value="MOSC_N"/>
    <property type="match status" value="1"/>
</dbReference>
<comment type="caution">
    <text evidence="2">The sequence shown here is derived from an EMBL/GenBank/DDBJ whole genome shotgun (WGS) entry which is preliminary data.</text>
</comment>
<evidence type="ECO:0000259" key="1">
    <source>
        <dbReference type="PROSITE" id="PS51340"/>
    </source>
</evidence>
<sequence>MITVGRVAALYRYPVKSMAAEPVDAIEVSWHGLAGDRRWGFVRPGNMSGFPWLTLRERNDLARYVPRLADPGVVVRTPSGTSYDVLDPELARELGGIPMKLDRGTFDSAPISLLTTRALRDLAALVGETPDPLRFRPNVVIETDEPEEAWVGGSVTLGEVRVRADRRDRRCVVVNVDPSTGRRTPQTLRAIATRRGNTFGVYGSVELPGRLAIGDPVTAAARPGTCC</sequence>
<dbReference type="Proteomes" id="UP000317982">
    <property type="component" value="Unassembled WGS sequence"/>
</dbReference>
<dbReference type="GO" id="GO:0003824">
    <property type="term" value="F:catalytic activity"/>
    <property type="evidence" value="ECO:0007669"/>
    <property type="project" value="InterPro"/>
</dbReference>
<proteinExistence type="predicted"/>
<keyword evidence="3" id="KW-1185">Reference proteome</keyword>
<dbReference type="RefSeq" id="WP_142707630.1">
    <property type="nucleotide sequence ID" value="NZ_VIRS01000021.1"/>
</dbReference>
<dbReference type="Pfam" id="PF03473">
    <property type="entry name" value="MOSC"/>
    <property type="match status" value="1"/>
</dbReference>
<dbReference type="PROSITE" id="PS51340">
    <property type="entry name" value="MOSC"/>
    <property type="match status" value="1"/>
</dbReference>
<dbReference type="GO" id="GO:0030151">
    <property type="term" value="F:molybdenum ion binding"/>
    <property type="evidence" value="ECO:0007669"/>
    <property type="project" value="InterPro"/>
</dbReference>
<dbReference type="InParanoid" id="A0A545AKT3"/>
<dbReference type="GO" id="GO:0030170">
    <property type="term" value="F:pyridoxal phosphate binding"/>
    <property type="evidence" value="ECO:0007669"/>
    <property type="project" value="InterPro"/>
</dbReference>
<dbReference type="InterPro" id="IPR005302">
    <property type="entry name" value="MoCF_Sase_C"/>
</dbReference>
<dbReference type="AlphaFoldDB" id="A0A545AKT3"/>
<evidence type="ECO:0000313" key="2">
    <source>
        <dbReference type="EMBL" id="TQS41918.1"/>
    </source>
</evidence>
<protein>
    <submittedName>
        <fullName evidence="2">MOSC domain-containing protein</fullName>
    </submittedName>
</protein>
<evidence type="ECO:0000313" key="3">
    <source>
        <dbReference type="Proteomes" id="UP000317982"/>
    </source>
</evidence>
<dbReference type="SUPFAM" id="SSF50800">
    <property type="entry name" value="PK beta-barrel domain-like"/>
    <property type="match status" value="1"/>
</dbReference>